<feature type="domain" description="HEPN" evidence="1">
    <location>
        <begin position="15"/>
        <end position="121"/>
    </location>
</feature>
<dbReference type="SUPFAM" id="SSF81593">
    <property type="entry name" value="Nucleotidyltransferase substrate binding subunit/domain"/>
    <property type="match status" value="1"/>
</dbReference>
<dbReference type="EMBL" id="LYXA01000001">
    <property type="protein sequence ID" value="OBU76978.1"/>
    <property type="molecule type" value="Genomic_DNA"/>
</dbReference>
<comment type="caution">
    <text evidence="2">The sequence shown here is derived from an EMBL/GenBank/DDBJ whole genome shotgun (WGS) entry which is preliminary data.</text>
</comment>
<dbReference type="RefSeq" id="WP_006279016.1">
    <property type="nucleotide sequence ID" value="NZ_ACYA01000087.1"/>
</dbReference>
<dbReference type="InterPro" id="IPR007842">
    <property type="entry name" value="HEPN_dom"/>
</dbReference>
<organism evidence="2 3">
    <name type="scientific">Cylindrospermopsis raciborskii CS-505</name>
    <dbReference type="NCBI Taxonomy" id="533240"/>
    <lineage>
        <taxon>Bacteria</taxon>
        <taxon>Bacillati</taxon>
        <taxon>Cyanobacteriota</taxon>
        <taxon>Cyanophyceae</taxon>
        <taxon>Nostocales</taxon>
        <taxon>Aphanizomenonaceae</taxon>
        <taxon>Cylindrospermopsis</taxon>
    </lineage>
</organism>
<dbReference type="Gene3D" id="1.20.120.330">
    <property type="entry name" value="Nucleotidyltransferases domain 2"/>
    <property type="match status" value="1"/>
</dbReference>
<proteinExistence type="predicted"/>
<reference evidence="2 3" key="1">
    <citation type="submission" date="2016-05" db="EMBL/GenBank/DDBJ databases">
        <title>First complete genome of the cyanobacterium Cylindrospermopsis raciborskii CS505, containing a circular chromosome and a single extrachromosomal element.</title>
        <authorList>
            <person name="Fuentes J."/>
            <person name="Tamames J."/>
            <person name="Allen E."/>
            <person name="Plominski A."/>
            <person name="Vasquez M."/>
        </authorList>
    </citation>
    <scope>NUCLEOTIDE SEQUENCE [LARGE SCALE GENOMIC DNA]</scope>
    <source>
        <strain evidence="2 3">CS505</strain>
    </source>
</reference>
<sequence length="137" mass="15738">MDSPKDEEVRQWIIKSQRDIKVARILIENEVSLLDAVVYHCQQSAEKALKAYLTHQDLGFKKTHDLGVLVEMCSVFEPNFQDLEDMADTLTPYATEFRYPGDIIEPERYEAEEALQMAATVLEFVIKLLPNKFSLDG</sequence>
<dbReference type="Proteomes" id="UP000093903">
    <property type="component" value="Unassembled WGS sequence"/>
</dbReference>
<name>A0A853MIQ2_9CYAN</name>
<evidence type="ECO:0000259" key="1">
    <source>
        <dbReference type="PROSITE" id="PS50910"/>
    </source>
</evidence>
<evidence type="ECO:0000313" key="2">
    <source>
        <dbReference type="EMBL" id="OBU76978.1"/>
    </source>
</evidence>
<dbReference type="Pfam" id="PF05168">
    <property type="entry name" value="HEPN"/>
    <property type="match status" value="1"/>
</dbReference>
<dbReference type="AlphaFoldDB" id="A0A853MIQ2"/>
<accession>A0A853MIQ2</accession>
<evidence type="ECO:0000313" key="3">
    <source>
        <dbReference type="Proteomes" id="UP000093903"/>
    </source>
</evidence>
<gene>
    <name evidence="2" type="ORF">A9P98_12220</name>
</gene>
<protein>
    <recommendedName>
        <fullName evidence="1">HEPN domain-containing protein</fullName>
    </recommendedName>
</protein>
<dbReference type="SMART" id="SM00748">
    <property type="entry name" value="HEPN"/>
    <property type="match status" value="1"/>
</dbReference>
<dbReference type="PROSITE" id="PS50910">
    <property type="entry name" value="HEPN"/>
    <property type="match status" value="1"/>
</dbReference>